<accession>A0A0V0THQ2</accession>
<name>A0A0V0THQ2_9BILA</name>
<proteinExistence type="predicted"/>
<reference evidence="1 2" key="1">
    <citation type="submission" date="2015-01" db="EMBL/GenBank/DDBJ databases">
        <title>Evolution of Trichinella species and genotypes.</title>
        <authorList>
            <person name="Korhonen P.K."/>
            <person name="Edoardo P."/>
            <person name="Giuseppe L.R."/>
            <person name="Gasser R.B."/>
        </authorList>
    </citation>
    <scope>NUCLEOTIDE SEQUENCE [LARGE SCALE GENOMIC DNA]</scope>
    <source>
        <strain evidence="1">ISS417</strain>
    </source>
</reference>
<comment type="caution">
    <text evidence="1">The sequence shown here is derived from an EMBL/GenBank/DDBJ whole genome shotgun (WGS) entry which is preliminary data.</text>
</comment>
<evidence type="ECO:0000313" key="2">
    <source>
        <dbReference type="Proteomes" id="UP000055048"/>
    </source>
</evidence>
<dbReference type="AlphaFoldDB" id="A0A0V0THQ2"/>
<gene>
    <name evidence="1" type="ORF">T05_10154</name>
</gene>
<dbReference type="EMBL" id="JYDJ01000263">
    <property type="protein sequence ID" value="KRX38559.1"/>
    <property type="molecule type" value="Genomic_DNA"/>
</dbReference>
<sequence length="89" mass="9249">MLMRIVKLFSVGDASADGCLHSVGRCSQSSQSYRFNYSSDSVLPWNGSCGIGKPNKGNIANCRNLAPRLNSASQGNAAMLNVQPGAGSG</sequence>
<organism evidence="1 2">
    <name type="scientific">Trichinella murrelli</name>
    <dbReference type="NCBI Taxonomy" id="144512"/>
    <lineage>
        <taxon>Eukaryota</taxon>
        <taxon>Metazoa</taxon>
        <taxon>Ecdysozoa</taxon>
        <taxon>Nematoda</taxon>
        <taxon>Enoplea</taxon>
        <taxon>Dorylaimia</taxon>
        <taxon>Trichinellida</taxon>
        <taxon>Trichinellidae</taxon>
        <taxon>Trichinella</taxon>
    </lineage>
</organism>
<keyword evidence="2" id="KW-1185">Reference proteome</keyword>
<evidence type="ECO:0000313" key="1">
    <source>
        <dbReference type="EMBL" id="KRX38559.1"/>
    </source>
</evidence>
<protein>
    <submittedName>
        <fullName evidence="1">Uncharacterized protein</fullName>
    </submittedName>
</protein>
<dbReference type="Proteomes" id="UP000055048">
    <property type="component" value="Unassembled WGS sequence"/>
</dbReference>